<protein>
    <submittedName>
        <fullName evidence="1">Uncharacterized protein</fullName>
    </submittedName>
</protein>
<reference evidence="1 2" key="1">
    <citation type="submission" date="2019-02" db="EMBL/GenBank/DDBJ databases">
        <title>Deep-cultivation of Planctomycetes and their phenomic and genomic characterization uncovers novel biology.</title>
        <authorList>
            <person name="Wiegand S."/>
            <person name="Jogler M."/>
            <person name="Boedeker C."/>
            <person name="Pinto D."/>
            <person name="Vollmers J."/>
            <person name="Rivas-Marin E."/>
            <person name="Kohn T."/>
            <person name="Peeters S.H."/>
            <person name="Heuer A."/>
            <person name="Rast P."/>
            <person name="Oberbeckmann S."/>
            <person name="Bunk B."/>
            <person name="Jeske O."/>
            <person name="Meyerdierks A."/>
            <person name="Storesund J.E."/>
            <person name="Kallscheuer N."/>
            <person name="Luecker S."/>
            <person name="Lage O.M."/>
            <person name="Pohl T."/>
            <person name="Merkel B.J."/>
            <person name="Hornburger P."/>
            <person name="Mueller R.-W."/>
            <person name="Bruemmer F."/>
            <person name="Labrenz M."/>
            <person name="Spormann A.M."/>
            <person name="Op den Camp H."/>
            <person name="Overmann J."/>
            <person name="Amann R."/>
            <person name="Jetten M.S.M."/>
            <person name="Mascher T."/>
            <person name="Medema M.H."/>
            <person name="Devos D.P."/>
            <person name="Kaster A.-K."/>
            <person name="Ovreas L."/>
            <person name="Rohde M."/>
            <person name="Galperin M.Y."/>
            <person name="Jogler C."/>
        </authorList>
    </citation>
    <scope>NUCLEOTIDE SEQUENCE [LARGE SCALE GENOMIC DNA]</scope>
    <source>
        <strain evidence="1 2">Pan44</strain>
    </source>
</reference>
<evidence type="ECO:0000313" key="2">
    <source>
        <dbReference type="Proteomes" id="UP000315700"/>
    </source>
</evidence>
<dbReference type="EMBL" id="CP036271">
    <property type="protein sequence ID" value="QDT57080.1"/>
    <property type="molecule type" value="Genomic_DNA"/>
</dbReference>
<sequence>MVVPAGLPGWITVELIEKTLRVWQRFYEARLTVDDAVAILLDTGQLLDALSSPSGSRS</sequence>
<proteinExistence type="predicted"/>
<evidence type="ECO:0000313" key="1">
    <source>
        <dbReference type="EMBL" id="QDT57080.1"/>
    </source>
</evidence>
<dbReference type="InParanoid" id="A0A517SLT7"/>
<gene>
    <name evidence="1" type="ORF">Pan44_51460</name>
</gene>
<dbReference type="AlphaFoldDB" id="A0A517SLT7"/>
<name>A0A517SLT7_9PLAN</name>
<dbReference type="KEGG" id="ccos:Pan44_51460"/>
<keyword evidence="2" id="KW-1185">Reference proteome</keyword>
<organism evidence="1 2">
    <name type="scientific">Caulifigura coniformis</name>
    <dbReference type="NCBI Taxonomy" id="2527983"/>
    <lineage>
        <taxon>Bacteria</taxon>
        <taxon>Pseudomonadati</taxon>
        <taxon>Planctomycetota</taxon>
        <taxon>Planctomycetia</taxon>
        <taxon>Planctomycetales</taxon>
        <taxon>Planctomycetaceae</taxon>
        <taxon>Caulifigura</taxon>
    </lineage>
</organism>
<accession>A0A517SLT7</accession>
<dbReference type="Proteomes" id="UP000315700">
    <property type="component" value="Chromosome"/>
</dbReference>